<evidence type="ECO:0000256" key="1">
    <source>
        <dbReference type="SAM" id="MobiDB-lite"/>
    </source>
</evidence>
<gene>
    <name evidence="2" type="ORF">I7I52_07302</name>
</gene>
<name>A0A8H8CUL5_AJECA</name>
<reference evidence="2 3" key="1">
    <citation type="submission" date="2021-01" db="EMBL/GenBank/DDBJ databases">
        <title>Chromosome-level genome assembly of a human fungal pathogen reveals clustering of transcriptionally co-regulated genes.</title>
        <authorList>
            <person name="Voorhies M."/>
            <person name="Cohen S."/>
            <person name="Shea T.P."/>
            <person name="Petrus S."/>
            <person name="Munoz J.F."/>
            <person name="Poplawski S."/>
            <person name="Goldman W.E."/>
            <person name="Michael T."/>
            <person name="Cuomo C.A."/>
            <person name="Sil A."/>
            <person name="Beyhan S."/>
        </authorList>
    </citation>
    <scope>NUCLEOTIDE SEQUENCE [LARGE SCALE GENOMIC DNA]</scope>
    <source>
        <strain evidence="2 3">G184AR</strain>
    </source>
</reference>
<comment type="caution">
    <text evidence="2">The sequence shown here is derived from an EMBL/GenBank/DDBJ whole genome shotgun (WGS) entry which is preliminary data.</text>
</comment>
<dbReference type="Proteomes" id="UP000670092">
    <property type="component" value="Unassembled WGS sequence"/>
</dbReference>
<dbReference type="AlphaFoldDB" id="A0A8H8CUL5"/>
<protein>
    <submittedName>
        <fullName evidence="2">Uncharacterized protein</fullName>
    </submittedName>
</protein>
<accession>A0A8H8CUL5</accession>
<dbReference type="VEuPathDB" id="FungiDB:I7I52_07302"/>
<feature type="compositionally biased region" description="Pro residues" evidence="1">
    <location>
        <begin position="38"/>
        <end position="50"/>
    </location>
</feature>
<evidence type="ECO:0000313" key="3">
    <source>
        <dbReference type="Proteomes" id="UP000670092"/>
    </source>
</evidence>
<sequence>MSLKGQCIGFGPADQGTAKQYILLRGHWRPSSLSSFPLPRPSPPPPPPRRPPCHHSEVKFLEIFPI</sequence>
<feature type="region of interest" description="Disordered" evidence="1">
    <location>
        <begin position="33"/>
        <end position="54"/>
    </location>
</feature>
<organism evidence="2 3">
    <name type="scientific">Ajellomyces capsulatus</name>
    <name type="common">Darling's disease fungus</name>
    <name type="synonym">Histoplasma capsulatum</name>
    <dbReference type="NCBI Taxonomy" id="5037"/>
    <lineage>
        <taxon>Eukaryota</taxon>
        <taxon>Fungi</taxon>
        <taxon>Dikarya</taxon>
        <taxon>Ascomycota</taxon>
        <taxon>Pezizomycotina</taxon>
        <taxon>Eurotiomycetes</taxon>
        <taxon>Eurotiomycetidae</taxon>
        <taxon>Onygenales</taxon>
        <taxon>Ajellomycetaceae</taxon>
        <taxon>Histoplasma</taxon>
    </lineage>
</organism>
<dbReference type="EMBL" id="JAEVHI010000005">
    <property type="protein sequence ID" value="KAG5290314.1"/>
    <property type="molecule type" value="Genomic_DNA"/>
</dbReference>
<evidence type="ECO:0000313" key="2">
    <source>
        <dbReference type="EMBL" id="KAG5290314.1"/>
    </source>
</evidence>
<proteinExistence type="predicted"/>